<dbReference type="Proteomes" id="UP000030700">
    <property type="component" value="Unassembled WGS sequence"/>
</dbReference>
<dbReference type="AlphaFoldDB" id="A0A0S6VPM4"/>
<evidence type="ECO:0000313" key="2">
    <source>
        <dbReference type="EMBL" id="GAK48896.1"/>
    </source>
</evidence>
<dbReference type="STRING" id="1499966.U14_00107"/>
<evidence type="ECO:0000256" key="1">
    <source>
        <dbReference type="SAM" id="Coils"/>
    </source>
</evidence>
<accession>A0A0S6VPM4</accession>
<keyword evidence="1" id="KW-0175">Coiled coil</keyword>
<gene>
    <name evidence="2" type="ORF">U14_00107</name>
</gene>
<dbReference type="HOGENOM" id="CLU_168786_0_0_0"/>
<feature type="coiled-coil region" evidence="1">
    <location>
        <begin position="15"/>
        <end position="56"/>
    </location>
</feature>
<evidence type="ECO:0000313" key="3">
    <source>
        <dbReference type="Proteomes" id="UP000030700"/>
    </source>
</evidence>
<evidence type="ECO:0008006" key="4">
    <source>
        <dbReference type="Google" id="ProtNLM"/>
    </source>
</evidence>
<proteinExistence type="predicted"/>
<organism evidence="2">
    <name type="scientific">Candidatus Moduliflexus flocculans</name>
    <dbReference type="NCBI Taxonomy" id="1499966"/>
    <lineage>
        <taxon>Bacteria</taxon>
        <taxon>Candidatus Moduliflexota</taxon>
        <taxon>Candidatus Moduliflexia</taxon>
        <taxon>Candidatus Moduliflexales</taxon>
        <taxon>Candidatus Moduliflexaceae</taxon>
    </lineage>
</organism>
<reference evidence="2" key="1">
    <citation type="journal article" date="2015" name="PeerJ">
        <title>First genomic representation of candidate bacterial phylum KSB3 points to enhanced environmental sensing as a trigger of wastewater bulking.</title>
        <authorList>
            <person name="Sekiguchi Y."/>
            <person name="Ohashi A."/>
            <person name="Parks D.H."/>
            <person name="Yamauchi T."/>
            <person name="Tyson G.W."/>
            <person name="Hugenholtz P."/>
        </authorList>
    </citation>
    <scope>NUCLEOTIDE SEQUENCE [LARGE SCALE GENOMIC DNA]</scope>
</reference>
<keyword evidence="3" id="KW-1185">Reference proteome</keyword>
<protein>
    <recommendedName>
        <fullName evidence="4">Cell division protein FtsL</fullName>
    </recommendedName>
</protein>
<name>A0A0S6VPM4_9BACT</name>
<dbReference type="EMBL" id="DF820455">
    <property type="protein sequence ID" value="GAK48896.1"/>
    <property type="molecule type" value="Genomic_DNA"/>
</dbReference>
<sequence length="80" mass="9770">MMLLMCLMFLSALYYVEQQIQLQQLNYKIIALKQQKKELIEQQKTYQLELHQLTRLDRIEQEMRERGFAPIAKEQLRIVQ</sequence>